<evidence type="ECO:0000313" key="4">
    <source>
        <dbReference type="EMBL" id="ABC21110.1"/>
    </source>
</evidence>
<evidence type="ECO:0000259" key="2">
    <source>
        <dbReference type="Pfam" id="PF00586"/>
    </source>
</evidence>
<dbReference type="GO" id="GO:0009030">
    <property type="term" value="F:thiamine-phosphate kinase activity"/>
    <property type="evidence" value="ECO:0007669"/>
    <property type="project" value="UniProtKB-EC"/>
</dbReference>
<evidence type="ECO:0000313" key="5">
    <source>
        <dbReference type="Proteomes" id="UP000001929"/>
    </source>
</evidence>
<dbReference type="InterPro" id="IPR010918">
    <property type="entry name" value="PurM-like_C_dom"/>
</dbReference>
<gene>
    <name evidence="4" type="ordered locus">Rru_A0305</name>
</gene>
<dbReference type="PATRIC" id="fig|269796.9.peg.361"/>
<dbReference type="InterPro" id="IPR036921">
    <property type="entry name" value="PurM-like_N_sf"/>
</dbReference>
<dbReference type="Gene3D" id="3.30.1330.10">
    <property type="entry name" value="PurM-like, N-terminal domain"/>
    <property type="match status" value="1"/>
</dbReference>
<dbReference type="SUPFAM" id="SSF56042">
    <property type="entry name" value="PurM C-terminal domain-like"/>
    <property type="match status" value="1"/>
</dbReference>
<keyword evidence="4" id="KW-0808">Transferase</keyword>
<protein>
    <submittedName>
        <fullName evidence="4">Hydrogenase expression/formation protein HypE</fullName>
        <ecNumber evidence="4">2.7.4.16</ecNumber>
    </submittedName>
</protein>
<dbReference type="STRING" id="269796.Rru_A0305"/>
<dbReference type="InterPro" id="IPR036676">
    <property type="entry name" value="PurM-like_C_sf"/>
</dbReference>
<feature type="domain" description="PurM-like N-terminal" evidence="2">
    <location>
        <begin position="43"/>
        <end position="154"/>
    </location>
</feature>
<dbReference type="InterPro" id="IPR016188">
    <property type="entry name" value="PurM-like_N"/>
</dbReference>
<evidence type="ECO:0000256" key="1">
    <source>
        <dbReference type="ARBA" id="ARBA00006243"/>
    </source>
</evidence>
<dbReference type="Gene3D" id="3.90.650.10">
    <property type="entry name" value="PurM-like C-terminal domain"/>
    <property type="match status" value="1"/>
</dbReference>
<dbReference type="GO" id="GO:0051604">
    <property type="term" value="P:protein maturation"/>
    <property type="evidence" value="ECO:0007669"/>
    <property type="project" value="TreeGrafter"/>
</dbReference>
<accession>Q2RXN5</accession>
<dbReference type="EMBL" id="CP000230">
    <property type="protein sequence ID" value="ABC21110.1"/>
    <property type="molecule type" value="Genomic_DNA"/>
</dbReference>
<dbReference type="HOGENOM" id="CLU_049733_0_0_5"/>
<dbReference type="KEGG" id="rru:Rru_A0305"/>
<dbReference type="EnsemblBacteria" id="ABC21110">
    <property type="protein sequence ID" value="ABC21110"/>
    <property type="gene ID" value="Rru_A0305"/>
</dbReference>
<dbReference type="Proteomes" id="UP000001929">
    <property type="component" value="Chromosome"/>
</dbReference>
<feature type="domain" description="PurM-like C-terminal" evidence="3">
    <location>
        <begin position="167"/>
        <end position="314"/>
    </location>
</feature>
<dbReference type="CDD" id="cd02197">
    <property type="entry name" value="HypE"/>
    <property type="match status" value="1"/>
</dbReference>
<dbReference type="PANTHER" id="PTHR30303:SF0">
    <property type="entry name" value="CARBAMOYL DEHYDRATASE HYPE"/>
    <property type="match status" value="1"/>
</dbReference>
<dbReference type="InterPro" id="IPR011854">
    <property type="entry name" value="HypE"/>
</dbReference>
<comment type="similarity">
    <text evidence="1">Belongs to the HypE family.</text>
</comment>
<dbReference type="eggNOG" id="COG0309">
    <property type="taxonomic scope" value="Bacteria"/>
</dbReference>
<dbReference type="EC" id="2.7.4.16" evidence="4"/>
<dbReference type="RefSeq" id="WP_011388058.1">
    <property type="nucleotide sequence ID" value="NC_007643.1"/>
</dbReference>
<sequence>MSRLDLTTGRIDMTHGAGGRAMQGLIERLFHAAFDDPVLVRADDAAVLPAADGPLVMSTDGFVVSPLFFPGGDIGSLAVHGTVNDLSMMGARPLYLSSAFIIEEGFALADLERIVASMAAAARAAGVRIVTGDTKVVDRGKADGLFITTAGIGVGRVGVHPAADRARAGDRILVNGPLGDHGVAVLSARGQIGLNVPVHSDSAALNGLVEAMIAVDADLHCLRDATRGGVAAVLNELCDRSRVGMTIEESALPVRPAVQGACEALGLDPLDLANEGKLVAVVDAASAQAVLAAMRAHPLGRDAALIGTVVDDPDHLVEMTTRFGGRRLIQWRAGEALPRIC</sequence>
<dbReference type="PANTHER" id="PTHR30303">
    <property type="entry name" value="HYDROGENASE ISOENZYMES FORMATION PROTEIN HYPE"/>
    <property type="match status" value="1"/>
</dbReference>
<dbReference type="PhylomeDB" id="Q2RXN5"/>
<dbReference type="AlphaFoldDB" id="Q2RXN5"/>
<keyword evidence="5" id="KW-1185">Reference proteome</keyword>
<name>Q2RXN5_RHORT</name>
<dbReference type="NCBIfam" id="TIGR02124">
    <property type="entry name" value="hypE"/>
    <property type="match status" value="1"/>
</dbReference>
<dbReference type="Pfam" id="PF00586">
    <property type="entry name" value="AIRS"/>
    <property type="match status" value="1"/>
</dbReference>
<evidence type="ECO:0000259" key="3">
    <source>
        <dbReference type="Pfam" id="PF02769"/>
    </source>
</evidence>
<proteinExistence type="inferred from homology"/>
<dbReference type="SUPFAM" id="SSF55326">
    <property type="entry name" value="PurM N-terminal domain-like"/>
    <property type="match status" value="1"/>
</dbReference>
<organism evidence="4 5">
    <name type="scientific">Rhodospirillum rubrum (strain ATCC 11170 / ATH 1.1.1 / DSM 467 / LMG 4362 / NCIMB 8255 / S1)</name>
    <dbReference type="NCBI Taxonomy" id="269796"/>
    <lineage>
        <taxon>Bacteria</taxon>
        <taxon>Pseudomonadati</taxon>
        <taxon>Pseudomonadota</taxon>
        <taxon>Alphaproteobacteria</taxon>
        <taxon>Rhodospirillales</taxon>
        <taxon>Rhodospirillaceae</taxon>
        <taxon>Rhodospirillum</taxon>
    </lineage>
</organism>
<dbReference type="Pfam" id="PF02769">
    <property type="entry name" value="AIRS_C"/>
    <property type="match status" value="1"/>
</dbReference>
<dbReference type="PIRSF" id="PIRSF005644">
    <property type="entry name" value="Hdrgns_mtr_HypE"/>
    <property type="match status" value="1"/>
</dbReference>
<reference evidence="4 5" key="1">
    <citation type="journal article" date="2011" name="Stand. Genomic Sci.">
        <title>Complete genome sequence of Rhodospirillum rubrum type strain (S1).</title>
        <authorList>
            <person name="Munk A.C."/>
            <person name="Copeland A."/>
            <person name="Lucas S."/>
            <person name="Lapidus A."/>
            <person name="Del Rio T.G."/>
            <person name="Barry K."/>
            <person name="Detter J.C."/>
            <person name="Hammon N."/>
            <person name="Israni S."/>
            <person name="Pitluck S."/>
            <person name="Brettin T."/>
            <person name="Bruce D."/>
            <person name="Han C."/>
            <person name="Tapia R."/>
            <person name="Gilna P."/>
            <person name="Schmutz J."/>
            <person name="Larimer F."/>
            <person name="Land M."/>
            <person name="Kyrpides N.C."/>
            <person name="Mavromatis K."/>
            <person name="Richardson P."/>
            <person name="Rohde M."/>
            <person name="Goker M."/>
            <person name="Klenk H.P."/>
            <person name="Zhang Y."/>
            <person name="Roberts G.P."/>
            <person name="Reslewic S."/>
            <person name="Schwartz D.C."/>
        </authorList>
    </citation>
    <scope>NUCLEOTIDE SEQUENCE [LARGE SCALE GENOMIC DNA]</scope>
    <source>
        <strain evidence="5">ATCC 11170 / ATH 1.1.1 / DSM 467 / LMG 4362 / NCIMB 8255 / S1</strain>
    </source>
</reference>